<keyword evidence="5 13" id="KW-1003">Cell membrane</keyword>
<dbReference type="InterPro" id="IPR050829">
    <property type="entry name" value="CorA_MIT"/>
</dbReference>
<gene>
    <name evidence="13" type="primary">corA</name>
    <name evidence="14" type="ORF">A9255_14090</name>
    <name evidence="15" type="ORF">Xhom_00521</name>
</gene>
<keyword evidence="4 13" id="KW-0813">Transport</keyword>
<evidence type="ECO:0000313" key="15">
    <source>
        <dbReference type="EMBL" id="PHM57546.1"/>
    </source>
</evidence>
<protein>
    <recommendedName>
        <fullName evidence="3 13">Magnesium transport protein CorA</fullName>
    </recommendedName>
</protein>
<evidence type="ECO:0000256" key="9">
    <source>
        <dbReference type="ARBA" id="ARBA00022989"/>
    </source>
</evidence>
<evidence type="ECO:0000313" key="16">
    <source>
        <dbReference type="Proteomes" id="UP000094600"/>
    </source>
</evidence>
<evidence type="ECO:0000256" key="5">
    <source>
        <dbReference type="ARBA" id="ARBA00022475"/>
    </source>
</evidence>
<evidence type="ECO:0000256" key="8">
    <source>
        <dbReference type="ARBA" id="ARBA00022842"/>
    </source>
</evidence>
<feature type="transmembrane region" description="Helical" evidence="13">
    <location>
        <begin position="256"/>
        <end position="279"/>
    </location>
</feature>
<evidence type="ECO:0000256" key="4">
    <source>
        <dbReference type="ARBA" id="ARBA00022448"/>
    </source>
</evidence>
<evidence type="ECO:0000256" key="10">
    <source>
        <dbReference type="ARBA" id="ARBA00023065"/>
    </source>
</evidence>
<evidence type="ECO:0000256" key="1">
    <source>
        <dbReference type="ARBA" id="ARBA00004429"/>
    </source>
</evidence>
<evidence type="ECO:0000313" key="14">
    <source>
        <dbReference type="EMBL" id="AOM41601.1"/>
    </source>
</evidence>
<evidence type="ECO:0000256" key="12">
    <source>
        <dbReference type="ARBA" id="ARBA00034269"/>
    </source>
</evidence>
<keyword evidence="7 13" id="KW-0812">Transmembrane</keyword>
<reference evidence="14 16" key="1">
    <citation type="submission" date="2016-06" db="EMBL/GenBank/DDBJ databases">
        <title>Bacterial characters and pathogenicity of Xenorhabdus hominickii from an entomopathogenic nematode, Steinernema monticolum.</title>
        <authorList>
            <person name="Park Y."/>
            <person name="Kim Y."/>
        </authorList>
    </citation>
    <scope>NUCLEOTIDE SEQUENCE [LARGE SCALE GENOMIC DNA]</scope>
    <source>
        <strain evidence="14 16">ANU1</strain>
    </source>
</reference>
<evidence type="ECO:0000313" key="17">
    <source>
        <dbReference type="Proteomes" id="UP000225433"/>
    </source>
</evidence>
<keyword evidence="9 13" id="KW-1133">Transmembrane helix</keyword>
<evidence type="ECO:0000256" key="11">
    <source>
        <dbReference type="ARBA" id="ARBA00023136"/>
    </source>
</evidence>
<keyword evidence="6" id="KW-0997">Cell inner membrane</keyword>
<keyword evidence="16" id="KW-1185">Reference proteome</keyword>
<comment type="similarity">
    <text evidence="2 13">Belongs to the CorA metal ion transporter (MIT) (TC 1.A.35) family.</text>
</comment>
<dbReference type="RefSeq" id="WP_069317272.1">
    <property type="nucleotide sequence ID" value="NZ_CAWNQJ010000001.1"/>
</dbReference>
<dbReference type="CDD" id="cd12835">
    <property type="entry name" value="EcCorA-like_1"/>
    <property type="match status" value="1"/>
</dbReference>
<dbReference type="AlphaFoldDB" id="A0A2G0QEC8"/>
<evidence type="ECO:0000256" key="2">
    <source>
        <dbReference type="ARBA" id="ARBA00009765"/>
    </source>
</evidence>
<dbReference type="InterPro" id="IPR045861">
    <property type="entry name" value="CorA_cytoplasmic_dom"/>
</dbReference>
<dbReference type="Gene3D" id="1.20.58.340">
    <property type="entry name" value="Magnesium transport protein CorA, transmembrane region"/>
    <property type="match status" value="1"/>
</dbReference>
<reference evidence="15 17" key="2">
    <citation type="journal article" date="2017" name="Nat. Microbiol.">
        <title>Natural product diversity associated with the nematode symbionts Photorhabdus and Xenorhabdus.</title>
        <authorList>
            <person name="Tobias N.J."/>
            <person name="Wolff H."/>
            <person name="Djahanschiri B."/>
            <person name="Grundmann F."/>
            <person name="Kronenwerth M."/>
            <person name="Shi Y.M."/>
            <person name="Simonyi S."/>
            <person name="Grun P."/>
            <person name="Shapiro-Ilan D."/>
            <person name="Pidot S.J."/>
            <person name="Stinear T.P."/>
            <person name="Ebersberger I."/>
            <person name="Bode H.B."/>
        </authorList>
    </citation>
    <scope>NUCLEOTIDE SEQUENCE [LARGE SCALE GENOMIC DNA]</scope>
    <source>
        <strain evidence="15 17">DSM 17903</strain>
    </source>
</reference>
<dbReference type="NCBIfam" id="TIGR00383">
    <property type="entry name" value="corA"/>
    <property type="match status" value="1"/>
</dbReference>
<evidence type="ECO:0000256" key="13">
    <source>
        <dbReference type="RuleBase" id="RU362010"/>
    </source>
</evidence>
<proteinExistence type="inferred from homology"/>
<evidence type="ECO:0000256" key="3">
    <source>
        <dbReference type="ARBA" id="ARBA00019439"/>
    </source>
</evidence>
<name>A0A2G0QEC8_XENHO</name>
<dbReference type="STRING" id="351679.A9255_14090"/>
<dbReference type="Proteomes" id="UP000094600">
    <property type="component" value="Chromosome"/>
</dbReference>
<comment type="function">
    <text evidence="13">Mediates influx of magnesium ions.</text>
</comment>
<dbReference type="Proteomes" id="UP000225433">
    <property type="component" value="Unassembled WGS sequence"/>
</dbReference>
<sequence>MLNAFKLENNRLLRLEIDEEGDQLSDSMWVDLVGLGDEDRLRVQNELGQALATRTELDDIEASARFFEDEDGMHVHSFFYFEDAEDHAGNSTVAFTIRDGRLYTLRERELPAFRLYRMRARNQTMVDGNAYELLLDLFETKIEQLADVIENIYSVLESLSRVIMEGKQGDEFDSALSNLAEQEDIGWKVRLCLMDSQRALNFLVRRARLPANQLEQAREILRDIESLLPHNESLFQKVNFLMQAAMGFINIEQSRIIKIFSVVSVVFLPPTLVASSYGMNFEFMPELHWTFGYPAAIGLMIAAGLAPYLYFKRKNWL</sequence>
<dbReference type="InterPro" id="IPR045863">
    <property type="entry name" value="CorA_TM1_TM2"/>
</dbReference>
<keyword evidence="8 13" id="KW-0460">Magnesium</keyword>
<dbReference type="PANTHER" id="PTHR47685:SF1">
    <property type="entry name" value="MAGNESIUM TRANSPORT PROTEIN CORA"/>
    <property type="match status" value="1"/>
</dbReference>
<keyword evidence="11 13" id="KW-0472">Membrane</keyword>
<accession>A0A2G0QEC8</accession>
<dbReference type="SUPFAM" id="SSF143865">
    <property type="entry name" value="CorA soluble domain-like"/>
    <property type="match status" value="1"/>
</dbReference>
<evidence type="ECO:0000256" key="7">
    <source>
        <dbReference type="ARBA" id="ARBA00022692"/>
    </source>
</evidence>
<dbReference type="InterPro" id="IPR002523">
    <property type="entry name" value="MgTranspt_CorA/ZnTranspt_ZntB"/>
</dbReference>
<dbReference type="GO" id="GO:0015095">
    <property type="term" value="F:magnesium ion transmembrane transporter activity"/>
    <property type="evidence" value="ECO:0007669"/>
    <property type="project" value="UniProtKB-UniRule"/>
</dbReference>
<dbReference type="GO" id="GO:0015087">
    <property type="term" value="F:cobalt ion transmembrane transporter activity"/>
    <property type="evidence" value="ECO:0007669"/>
    <property type="project" value="UniProtKB-UniRule"/>
</dbReference>
<feature type="transmembrane region" description="Helical" evidence="13">
    <location>
        <begin position="291"/>
        <end position="311"/>
    </location>
</feature>
<dbReference type="OrthoDB" id="9803416at2"/>
<comment type="catalytic activity">
    <reaction evidence="12">
        <text>Mg(2+)(in) = Mg(2+)(out)</text>
        <dbReference type="Rhea" id="RHEA:29827"/>
        <dbReference type="ChEBI" id="CHEBI:18420"/>
    </reaction>
</comment>
<dbReference type="SUPFAM" id="SSF144083">
    <property type="entry name" value="Magnesium transport protein CorA, transmembrane region"/>
    <property type="match status" value="1"/>
</dbReference>
<dbReference type="InterPro" id="IPR004488">
    <property type="entry name" value="Mg/Co-transport_prot_CorA"/>
</dbReference>
<dbReference type="Pfam" id="PF01544">
    <property type="entry name" value="CorA"/>
    <property type="match status" value="1"/>
</dbReference>
<keyword evidence="10 13" id="KW-0406">Ion transport</keyword>
<evidence type="ECO:0000256" key="6">
    <source>
        <dbReference type="ARBA" id="ARBA00022519"/>
    </source>
</evidence>
<dbReference type="EMBL" id="NJAI01000001">
    <property type="protein sequence ID" value="PHM57546.1"/>
    <property type="molecule type" value="Genomic_DNA"/>
</dbReference>
<comment type="subcellular location">
    <subcellularLocation>
        <location evidence="1">Cell inner membrane</location>
        <topology evidence="1">Multi-pass membrane protein</topology>
    </subcellularLocation>
    <subcellularLocation>
        <location evidence="13">Membrane</location>
        <topology evidence="13">Multi-pass membrane protein</topology>
    </subcellularLocation>
</comment>
<dbReference type="EMBL" id="CP016176">
    <property type="protein sequence ID" value="AOM41601.1"/>
    <property type="molecule type" value="Genomic_DNA"/>
</dbReference>
<dbReference type="KEGG" id="xho:A9255_14090"/>
<dbReference type="PANTHER" id="PTHR47685">
    <property type="entry name" value="MAGNESIUM TRANSPORT PROTEIN CORA"/>
    <property type="match status" value="1"/>
</dbReference>
<dbReference type="GO" id="GO:0005886">
    <property type="term" value="C:plasma membrane"/>
    <property type="evidence" value="ECO:0007669"/>
    <property type="project" value="UniProtKB-SubCell"/>
</dbReference>
<dbReference type="GO" id="GO:0015099">
    <property type="term" value="F:nickel cation transmembrane transporter activity"/>
    <property type="evidence" value="ECO:0007669"/>
    <property type="project" value="TreeGrafter"/>
</dbReference>
<organism evidence="15 17">
    <name type="scientific">Xenorhabdus hominickii</name>
    <dbReference type="NCBI Taxonomy" id="351679"/>
    <lineage>
        <taxon>Bacteria</taxon>
        <taxon>Pseudomonadati</taxon>
        <taxon>Pseudomonadota</taxon>
        <taxon>Gammaproteobacteria</taxon>
        <taxon>Enterobacterales</taxon>
        <taxon>Morganellaceae</taxon>
        <taxon>Xenorhabdus</taxon>
    </lineage>
</organism>
<dbReference type="FunFam" id="1.20.58.340:FF:000001">
    <property type="entry name" value="Magnesium transport protein CorA"/>
    <property type="match status" value="1"/>
</dbReference>